<organism evidence="1 2">
    <name type="scientific">Plebeiibacterium sediminum</name>
    <dbReference type="NCBI Taxonomy" id="2992112"/>
    <lineage>
        <taxon>Bacteria</taxon>
        <taxon>Pseudomonadati</taxon>
        <taxon>Bacteroidota</taxon>
        <taxon>Bacteroidia</taxon>
        <taxon>Marinilabiliales</taxon>
        <taxon>Marinilabiliaceae</taxon>
        <taxon>Plebeiibacterium</taxon>
    </lineage>
</organism>
<dbReference type="RefSeq" id="WP_301191617.1">
    <property type="nucleotide sequence ID" value="NZ_JAPDPJ010000043.1"/>
</dbReference>
<dbReference type="SUPFAM" id="SSF53756">
    <property type="entry name" value="UDP-Glycosyltransferase/glycogen phosphorylase"/>
    <property type="match status" value="1"/>
</dbReference>
<dbReference type="Pfam" id="PF13528">
    <property type="entry name" value="Glyco_trans_1_3"/>
    <property type="match status" value="1"/>
</dbReference>
<keyword evidence="2" id="KW-1185">Reference proteome</keyword>
<reference evidence="1" key="1">
    <citation type="submission" date="2022-10" db="EMBL/GenBank/DDBJ databases">
        <authorList>
            <person name="Yu W.X."/>
        </authorList>
    </citation>
    <scope>NUCLEOTIDE SEQUENCE</scope>
    <source>
        <strain evidence="1">AAT</strain>
    </source>
</reference>
<accession>A0AAE3SG85</accession>
<name>A0AAE3SG85_9BACT</name>
<proteinExistence type="predicted"/>
<dbReference type="EMBL" id="JAPDPJ010000043">
    <property type="protein sequence ID" value="MCW3788056.1"/>
    <property type="molecule type" value="Genomic_DNA"/>
</dbReference>
<keyword evidence="1" id="KW-0808">Transferase</keyword>
<evidence type="ECO:0000313" key="1">
    <source>
        <dbReference type="EMBL" id="MCW3788056.1"/>
    </source>
</evidence>
<sequence length="338" mass="38145">MRILYAIQGTGNGHVARALDVIPVLQKFGEVDIVLSGNQCDITLPWEIKYRFHGASFIFGKKGGVDLWKTMKNISLINFLLEMIKIPVRNYDLVINDFEPVVAWACKLKAKQCVGISHQSAVLHKSAPQPYLNSSFGRAILKYYAPTKKNYGFHFKKLGENIFTPVIRKDVRSLRATKGNHFTVYLPAYSNDAIVAFLSKFNEVNWDVFSKHCSEEQVFGNVKIQPVNKDKFVKSMAGAVGVFCNAGFETPAEALFLKKKLCVIPMTGQYEQQCNAAMLQSMGVPVFSTLNEINEDLFRTWLQERSIVNVEYSDDTDWIISSIVKAHSKINIEEPVFA</sequence>
<comment type="caution">
    <text evidence="1">The sequence shown here is derived from an EMBL/GenBank/DDBJ whole genome shotgun (WGS) entry which is preliminary data.</text>
</comment>
<gene>
    <name evidence="1" type="ORF">OM075_16385</name>
</gene>
<evidence type="ECO:0000313" key="2">
    <source>
        <dbReference type="Proteomes" id="UP001209229"/>
    </source>
</evidence>
<dbReference type="AlphaFoldDB" id="A0AAE3SG85"/>
<dbReference type="Proteomes" id="UP001209229">
    <property type="component" value="Unassembled WGS sequence"/>
</dbReference>
<dbReference type="GO" id="GO:0016740">
    <property type="term" value="F:transferase activity"/>
    <property type="evidence" value="ECO:0007669"/>
    <property type="project" value="UniProtKB-KW"/>
</dbReference>
<protein>
    <submittedName>
        <fullName evidence="1">Glycosyl transferase</fullName>
    </submittedName>
</protein>